<accession>A0ACC1SM90</accession>
<sequence length="477" mass="51884">MTMRADTPYHEDHLRRLLDQRTARADLHGRFPSVSDITDSPSIYSHAPFSPRTVERADSDVSSISYVTATHERRPSELRSPVSFMSDRQRLNIPHASSLDLDDDPRSSYADTNGHDDDDVSTQEPDNEGDGELHRVSAYGPKMIVHSRAPWETGEDDPEEVAEPDSASKRGGFKFSKGDGNKKSKSAAARNVSDVRPSVDSVRSQSKPKHSFDTASSHISTGGALLALAQASMSSTSLVMSQAPSPPTSLRDKLALPRFRSRTPSNTNRIDMTDPRSGRPNVPSPSPHSSPATHFRALSPMGADFYRHETRPSYAEPSSPHTPSQQHEYHPYANPDLVRTFARDISPARRLEELHALASSVPQSPVVSRAESNTTLTESSTSSTITTSQSRSDASAMTPGTSMSSVPTQHELSPTARTFGKGISAPIPIDGTSPAPSHRSSNESSGQASSVGTLLPLNSSHWKRRRRKLESDLVVPQ</sequence>
<protein>
    <submittedName>
        <fullName evidence="1">Uncharacterized protein</fullName>
    </submittedName>
</protein>
<evidence type="ECO:0000313" key="1">
    <source>
        <dbReference type="EMBL" id="KAJ3542702.1"/>
    </source>
</evidence>
<keyword evidence="2" id="KW-1185">Reference proteome</keyword>
<name>A0ACC1SM90_9APHY</name>
<reference evidence="1" key="1">
    <citation type="submission" date="2022-07" db="EMBL/GenBank/DDBJ databases">
        <title>Genome Sequence of Phlebia brevispora.</title>
        <authorList>
            <person name="Buettner E."/>
        </authorList>
    </citation>
    <scope>NUCLEOTIDE SEQUENCE</scope>
    <source>
        <strain evidence="1">MPL23</strain>
    </source>
</reference>
<dbReference type="EMBL" id="JANHOG010001153">
    <property type="protein sequence ID" value="KAJ3542702.1"/>
    <property type="molecule type" value="Genomic_DNA"/>
</dbReference>
<comment type="caution">
    <text evidence="1">The sequence shown here is derived from an EMBL/GenBank/DDBJ whole genome shotgun (WGS) entry which is preliminary data.</text>
</comment>
<organism evidence="1 2">
    <name type="scientific">Phlebia brevispora</name>
    <dbReference type="NCBI Taxonomy" id="194682"/>
    <lineage>
        <taxon>Eukaryota</taxon>
        <taxon>Fungi</taxon>
        <taxon>Dikarya</taxon>
        <taxon>Basidiomycota</taxon>
        <taxon>Agaricomycotina</taxon>
        <taxon>Agaricomycetes</taxon>
        <taxon>Polyporales</taxon>
        <taxon>Meruliaceae</taxon>
        <taxon>Phlebia</taxon>
    </lineage>
</organism>
<proteinExistence type="predicted"/>
<dbReference type="Proteomes" id="UP001148662">
    <property type="component" value="Unassembled WGS sequence"/>
</dbReference>
<evidence type="ECO:0000313" key="2">
    <source>
        <dbReference type="Proteomes" id="UP001148662"/>
    </source>
</evidence>
<gene>
    <name evidence="1" type="ORF">NM688_g5943</name>
</gene>